<dbReference type="GO" id="GO:0004386">
    <property type="term" value="F:helicase activity"/>
    <property type="evidence" value="ECO:0007669"/>
    <property type="project" value="UniProtKB-KW"/>
</dbReference>
<proteinExistence type="inferred from homology"/>
<dbReference type="PRINTS" id="PR00228">
    <property type="entry name" value="GEMCOATCLVL1"/>
</dbReference>
<evidence type="ECO:0000256" key="2">
    <source>
        <dbReference type="ARBA" id="ARBA00008996"/>
    </source>
</evidence>
<evidence type="ECO:0000256" key="19">
    <source>
        <dbReference type="ARBA" id="ARBA00024923"/>
    </source>
</evidence>
<keyword evidence="8" id="KW-0235">DNA replication</keyword>
<evidence type="ECO:0000256" key="14">
    <source>
        <dbReference type="ARBA" id="ARBA00022806"/>
    </source>
</evidence>
<name>A0A6C0QJ46_9GEMI</name>
<evidence type="ECO:0000256" key="15">
    <source>
        <dbReference type="ARBA" id="ARBA00022840"/>
    </source>
</evidence>
<evidence type="ECO:0000256" key="5">
    <source>
        <dbReference type="ARBA" id="ARBA00022581"/>
    </source>
</evidence>
<evidence type="ECO:0000256" key="13">
    <source>
        <dbReference type="ARBA" id="ARBA00022801"/>
    </source>
</evidence>
<dbReference type="GO" id="GO:0016779">
    <property type="term" value="F:nucleotidyltransferase activity"/>
    <property type="evidence" value="ECO:0007669"/>
    <property type="project" value="UniProtKB-KW"/>
</dbReference>
<keyword evidence="14" id="KW-0347">Helicase</keyword>
<protein>
    <recommendedName>
        <fullName evidence="3">Replication-associated protein</fullName>
    </recommendedName>
</protein>
<accession>A0A6C0QJ46</accession>
<dbReference type="EMBL" id="MN167914">
    <property type="protein sequence ID" value="QHZ10088.1"/>
    <property type="molecule type" value="Genomic_DNA"/>
</dbReference>
<evidence type="ECO:0000256" key="1">
    <source>
        <dbReference type="ARBA" id="ARBA00004147"/>
    </source>
</evidence>
<evidence type="ECO:0000256" key="7">
    <source>
        <dbReference type="ARBA" id="ARBA00022695"/>
    </source>
</evidence>
<feature type="binding site" evidence="20">
    <location>
        <position position="59"/>
    </location>
    <ligand>
        <name>a divalent metal cation</name>
        <dbReference type="ChEBI" id="CHEBI:60240"/>
    </ligand>
</feature>
<evidence type="ECO:0000313" key="22">
    <source>
        <dbReference type="EMBL" id="QHZ10088.1"/>
    </source>
</evidence>
<keyword evidence="6" id="KW-0808">Transferase</keyword>
<keyword evidence="11" id="KW-0547">Nucleotide-binding</keyword>
<dbReference type="GO" id="GO:0046872">
    <property type="term" value="F:metal ion binding"/>
    <property type="evidence" value="ECO:0007669"/>
    <property type="project" value="UniProtKB-KW"/>
</dbReference>
<comment type="subcellular location">
    <subcellularLocation>
        <location evidence="1">Host nucleus</location>
    </subcellularLocation>
</comment>
<evidence type="ECO:0000256" key="20">
    <source>
        <dbReference type="PIRSR" id="PIRSR601191-2"/>
    </source>
</evidence>
<dbReference type="PRINTS" id="PR00227">
    <property type="entry name" value="GEMCOATAL1"/>
</dbReference>
<comment type="similarity">
    <text evidence="2">Belongs to the geminiviridae protein AC4/C4 family.</text>
</comment>
<keyword evidence="4" id="KW-1048">Host nucleus</keyword>
<keyword evidence="12" id="KW-0255">Endonuclease</keyword>
<evidence type="ECO:0000256" key="3">
    <source>
        <dbReference type="ARBA" id="ARBA00014531"/>
    </source>
</evidence>
<dbReference type="PROSITE" id="PS52020">
    <property type="entry name" value="CRESS_DNA_REP"/>
    <property type="match status" value="1"/>
</dbReference>
<dbReference type="InterPro" id="IPR049912">
    <property type="entry name" value="CRESS_DNA_REP"/>
</dbReference>
<dbReference type="GO" id="GO:0005198">
    <property type="term" value="F:structural molecule activity"/>
    <property type="evidence" value="ECO:0007669"/>
    <property type="project" value="InterPro"/>
</dbReference>
<keyword evidence="18" id="KW-0511">Multifunctional enzyme</keyword>
<comment type="cofactor">
    <cofactor evidence="20">
        <name>Mg(2+)</name>
        <dbReference type="ChEBI" id="CHEBI:18420"/>
    </cofactor>
    <cofactor evidence="20">
        <name>Mn(2+)</name>
        <dbReference type="ChEBI" id="CHEBI:29035"/>
    </cofactor>
    <text evidence="20">Divalent metal cations, possibly Mg(2+) or Mn(2+).</text>
</comment>
<dbReference type="InterPro" id="IPR001301">
    <property type="entry name" value="Gemini_AL1_CLV"/>
</dbReference>
<sequence length="149" mass="17321">MAPPNKFRINAKNYFLTYPHCSLTKEEALSQLQALDTPVNKLFIRICRELHEDGTPHLHVLIQFEGNSNAKINDSSTWYPQTGQHISIRTFRELKAQQTSKPTWKKTETCLIMEFSRSMEDRLEEVANLPTTHMPRQSIQGPKHRPSIY</sequence>
<dbReference type="GO" id="GO:0004519">
    <property type="term" value="F:endonuclease activity"/>
    <property type="evidence" value="ECO:0007669"/>
    <property type="project" value="UniProtKB-KW"/>
</dbReference>
<keyword evidence="16" id="KW-0190">Covalent protein-DNA linkage</keyword>
<reference evidence="22" key="1">
    <citation type="submission" date="2019-07" db="EMBL/GenBank/DDBJ databases">
        <title>Molecular characterization of two distinct begomoviruses from Manihot esculenta Crantz in Yunan,China and associated satellites.</title>
        <authorList>
            <person name="Zhong J."/>
            <person name="Zhao L."/>
            <person name="Li T."/>
            <person name="Ding M."/>
        </authorList>
    </citation>
    <scope>NUCLEOTIDE SEQUENCE</scope>
    <source>
        <strain evidence="22">YN6334</strain>
    </source>
</reference>
<evidence type="ECO:0000256" key="8">
    <source>
        <dbReference type="ARBA" id="ARBA00022705"/>
    </source>
</evidence>
<organism evidence="22">
    <name type="scientific">Ageratum yellow vein China virus</name>
    <dbReference type="NCBI Taxonomy" id="202567"/>
    <lineage>
        <taxon>Viruses</taxon>
        <taxon>Monodnaviria</taxon>
        <taxon>Shotokuvirae</taxon>
        <taxon>Cressdnaviricota</taxon>
        <taxon>Repensiviricetes</taxon>
        <taxon>Geplafuvirales</taxon>
        <taxon>Geminiviridae</taxon>
        <taxon>Begomovirus</taxon>
    </lineage>
</organism>
<keyword evidence="9" id="KW-0540">Nuclease</keyword>
<dbReference type="GO" id="GO:0006260">
    <property type="term" value="P:DNA replication"/>
    <property type="evidence" value="ECO:0007669"/>
    <property type="project" value="UniProtKB-KW"/>
</dbReference>
<dbReference type="InterPro" id="IPR002488">
    <property type="entry name" value="Gemini_C4"/>
</dbReference>
<keyword evidence="7" id="KW-0548">Nucleotidyltransferase</keyword>
<keyword evidence="5" id="KW-0945">Host-virus interaction</keyword>
<evidence type="ECO:0000256" key="4">
    <source>
        <dbReference type="ARBA" id="ARBA00022562"/>
    </source>
</evidence>
<feature type="binding site" evidence="20">
    <location>
        <position position="57"/>
    </location>
    <ligand>
        <name>a divalent metal cation</name>
        <dbReference type="ChEBI" id="CHEBI:60240"/>
    </ligand>
</feature>
<evidence type="ECO:0000256" key="11">
    <source>
        <dbReference type="ARBA" id="ARBA00022741"/>
    </source>
</evidence>
<evidence type="ECO:0000256" key="12">
    <source>
        <dbReference type="ARBA" id="ARBA00022759"/>
    </source>
</evidence>
<dbReference type="GO" id="GO:0005524">
    <property type="term" value="F:ATP binding"/>
    <property type="evidence" value="ECO:0007669"/>
    <property type="project" value="UniProtKB-KW"/>
</dbReference>
<feature type="binding site" evidence="20">
    <location>
        <position position="49"/>
    </location>
    <ligand>
        <name>a divalent metal cation</name>
        <dbReference type="ChEBI" id="CHEBI:60240"/>
    </ligand>
</feature>
<evidence type="ECO:0000259" key="21">
    <source>
        <dbReference type="PROSITE" id="PS52020"/>
    </source>
</evidence>
<keyword evidence="10 20" id="KW-0479">Metal-binding</keyword>
<dbReference type="GO" id="GO:0016787">
    <property type="term" value="F:hydrolase activity"/>
    <property type="evidence" value="ECO:0007669"/>
    <property type="project" value="UniProtKB-KW"/>
</dbReference>
<keyword evidence="15" id="KW-0067">ATP-binding</keyword>
<evidence type="ECO:0000256" key="10">
    <source>
        <dbReference type="ARBA" id="ARBA00022723"/>
    </source>
</evidence>
<dbReference type="Pfam" id="PF01492">
    <property type="entry name" value="Gemini_C4"/>
    <property type="match status" value="1"/>
</dbReference>
<evidence type="ECO:0000256" key="16">
    <source>
        <dbReference type="ARBA" id="ARBA00023124"/>
    </source>
</evidence>
<evidence type="ECO:0000256" key="6">
    <source>
        <dbReference type="ARBA" id="ARBA00022679"/>
    </source>
</evidence>
<dbReference type="SUPFAM" id="SSF55464">
    <property type="entry name" value="Origin of replication-binding domain, RBD-like"/>
    <property type="match status" value="1"/>
</dbReference>
<evidence type="ECO:0000256" key="9">
    <source>
        <dbReference type="ARBA" id="ARBA00022722"/>
    </source>
</evidence>
<evidence type="ECO:0000256" key="17">
    <source>
        <dbReference type="ARBA" id="ARBA00023125"/>
    </source>
</evidence>
<dbReference type="InterPro" id="IPR001191">
    <property type="entry name" value="Gemini_AL1_REP"/>
</dbReference>
<keyword evidence="17" id="KW-0238">DNA-binding</keyword>
<feature type="domain" description="CRESS-DNA virus Rep endonuclease" evidence="21">
    <location>
        <begin position="8"/>
        <end position="118"/>
    </location>
</feature>
<gene>
    <name evidence="22" type="primary">C4</name>
</gene>
<dbReference type="GO" id="GO:0003677">
    <property type="term" value="F:DNA binding"/>
    <property type="evidence" value="ECO:0007669"/>
    <property type="project" value="UniProtKB-KW"/>
</dbReference>
<keyword evidence="13" id="KW-0378">Hydrolase</keyword>
<dbReference type="Gene3D" id="3.40.1310.20">
    <property type="match status" value="1"/>
</dbReference>
<evidence type="ECO:0000256" key="18">
    <source>
        <dbReference type="ARBA" id="ARBA00023268"/>
    </source>
</evidence>
<comment type="function">
    <text evidence="19">Essential for the replication of viral ssDNA. The closed circular ssDNA genome is first converted to a superhelical dsDNA. Rep binds a specific region at the genome origin of replication. It introduces an endonucleolytic nick within the conserved sequence 5'-TAATATTAC-3' in the intergenic region of the genome present in all geminiviruses, thereby initiating the rolling circle replication (RCR). Following cleavage, binds covalently to the 5'-phosphate of DNA as a tyrosyl ester. The cleavage gives rise to a free 3'-OH that serves as a primer for the cellular DNA polymerase. The polymerase synthesizes the (+) strand DNA by rolling circle mechanism. After one round of replication, a Rep-catalyzed nucleotidyl transfer reaction releases a circular single-stranded virus genome, thereby terminating the replication. Displays origin-specific DNA cleavage, nucleotidyl transferase, ATPase and helicase activities.</text>
</comment>
<dbReference type="GO" id="GO:0042025">
    <property type="term" value="C:host cell nucleus"/>
    <property type="evidence" value="ECO:0007669"/>
    <property type="project" value="UniProtKB-SubCell"/>
</dbReference>